<evidence type="ECO:0000256" key="2">
    <source>
        <dbReference type="SAM" id="MobiDB-lite"/>
    </source>
</evidence>
<protein>
    <submittedName>
        <fullName evidence="3">GrpE protein</fullName>
    </submittedName>
</protein>
<gene>
    <name evidence="3" type="ORF">SAMN05216266_101489</name>
</gene>
<organism evidence="3 4">
    <name type="scientific">Amycolatopsis marina</name>
    <dbReference type="NCBI Taxonomy" id="490629"/>
    <lineage>
        <taxon>Bacteria</taxon>
        <taxon>Bacillati</taxon>
        <taxon>Actinomycetota</taxon>
        <taxon>Actinomycetes</taxon>
        <taxon>Pseudonocardiales</taxon>
        <taxon>Pseudonocardiaceae</taxon>
        <taxon>Amycolatopsis</taxon>
    </lineage>
</organism>
<dbReference type="GO" id="GO:0006457">
    <property type="term" value="P:protein folding"/>
    <property type="evidence" value="ECO:0007669"/>
    <property type="project" value="InterPro"/>
</dbReference>
<dbReference type="GO" id="GO:0000774">
    <property type="term" value="F:adenyl-nucleotide exchange factor activity"/>
    <property type="evidence" value="ECO:0007669"/>
    <property type="project" value="InterPro"/>
</dbReference>
<name>A0A1I0VTJ2_9PSEU</name>
<dbReference type="Gene3D" id="2.30.22.10">
    <property type="entry name" value="Head domain of nucleotide exchange factor GrpE"/>
    <property type="match status" value="1"/>
</dbReference>
<evidence type="ECO:0000313" key="3">
    <source>
        <dbReference type="EMBL" id="SFA79729.1"/>
    </source>
</evidence>
<dbReference type="Proteomes" id="UP000243799">
    <property type="component" value="Unassembled WGS sequence"/>
</dbReference>
<feature type="region of interest" description="Disordered" evidence="2">
    <location>
        <begin position="1"/>
        <end position="34"/>
    </location>
</feature>
<dbReference type="InterPro" id="IPR009012">
    <property type="entry name" value="GrpE_head"/>
</dbReference>
<dbReference type="Pfam" id="PF01025">
    <property type="entry name" value="GrpE"/>
    <property type="match status" value="1"/>
</dbReference>
<sequence length="171" mass="17723">MAAWFRKTGADSDGSGDAPEPEGEEALDAPTGQIPGARLSKIIEEADGTGSQAEASEPDVQPVGLAVPDTAVDLDQALADRKALIQLCLYAMDRARSGGVAERLEQGLAAIGVTAMRPDGQRFDPALHEAGGAVPTGDVALEGTVAETEVVGFADRGRLLRAPVVTVYTRR</sequence>
<dbReference type="STRING" id="490629.SAMN05216266_101489"/>
<dbReference type="GO" id="GO:0042803">
    <property type="term" value="F:protein homodimerization activity"/>
    <property type="evidence" value="ECO:0007669"/>
    <property type="project" value="InterPro"/>
</dbReference>
<keyword evidence="1" id="KW-0143">Chaperone</keyword>
<evidence type="ECO:0000256" key="1">
    <source>
        <dbReference type="ARBA" id="ARBA00023186"/>
    </source>
</evidence>
<dbReference type="InterPro" id="IPR000740">
    <property type="entry name" value="GrpE"/>
</dbReference>
<keyword evidence="4" id="KW-1185">Reference proteome</keyword>
<reference evidence="4" key="1">
    <citation type="submission" date="2016-10" db="EMBL/GenBank/DDBJ databases">
        <authorList>
            <person name="Varghese N."/>
            <person name="Submissions S."/>
        </authorList>
    </citation>
    <scope>NUCLEOTIDE SEQUENCE [LARGE SCALE GENOMIC DNA]</scope>
    <source>
        <strain evidence="4">CGMCC 4.3568</strain>
    </source>
</reference>
<dbReference type="AlphaFoldDB" id="A0A1I0VTJ2"/>
<accession>A0A1I0VTJ2</accession>
<evidence type="ECO:0000313" key="4">
    <source>
        <dbReference type="Proteomes" id="UP000243799"/>
    </source>
</evidence>
<dbReference type="OrthoDB" id="3701169at2"/>
<dbReference type="EMBL" id="FOKG01000001">
    <property type="protein sequence ID" value="SFA79729.1"/>
    <property type="molecule type" value="Genomic_DNA"/>
</dbReference>
<proteinExistence type="predicted"/>
<dbReference type="RefSeq" id="WP_091668711.1">
    <property type="nucleotide sequence ID" value="NZ_FOKG01000001.1"/>
</dbReference>
<dbReference type="SUPFAM" id="SSF51064">
    <property type="entry name" value="Head domain of nucleotide exchange factor GrpE"/>
    <property type="match status" value="1"/>
</dbReference>
<dbReference type="GO" id="GO:0051087">
    <property type="term" value="F:protein-folding chaperone binding"/>
    <property type="evidence" value="ECO:0007669"/>
    <property type="project" value="InterPro"/>
</dbReference>